<dbReference type="Proteomes" id="UP000688947">
    <property type="component" value="Unassembled WGS sequence"/>
</dbReference>
<dbReference type="AlphaFoldDB" id="A0A8T1UHY6"/>
<protein>
    <recommendedName>
        <fullName evidence="6">Protein kinase domain-containing protein</fullName>
    </recommendedName>
</protein>
<evidence type="ECO:0000256" key="1">
    <source>
        <dbReference type="SAM" id="Coils"/>
    </source>
</evidence>
<evidence type="ECO:0000313" key="4">
    <source>
        <dbReference type="EMBL" id="KAG6960318.1"/>
    </source>
</evidence>
<keyword evidence="1" id="KW-0175">Coiled coil</keyword>
<reference evidence="4" key="1">
    <citation type="submission" date="2021-01" db="EMBL/GenBank/DDBJ databases">
        <title>Phytophthora aleatoria, a newly-described species from Pinus radiata is distinct from Phytophthora cactorum isolates based on comparative genomics.</title>
        <authorList>
            <person name="Mcdougal R."/>
            <person name="Panda P."/>
            <person name="Williams N."/>
            <person name="Studholme D.J."/>
        </authorList>
    </citation>
    <scope>NUCLEOTIDE SEQUENCE</scope>
    <source>
        <strain evidence="4">NZFS 3830</strain>
    </source>
</reference>
<proteinExistence type="predicted"/>
<dbReference type="EMBL" id="JAENGZ010000392">
    <property type="protein sequence ID" value="KAG6960318.1"/>
    <property type="molecule type" value="Genomic_DNA"/>
</dbReference>
<organism evidence="4 5">
    <name type="scientific">Phytophthora cactorum</name>
    <dbReference type="NCBI Taxonomy" id="29920"/>
    <lineage>
        <taxon>Eukaryota</taxon>
        <taxon>Sar</taxon>
        <taxon>Stramenopiles</taxon>
        <taxon>Oomycota</taxon>
        <taxon>Peronosporomycetes</taxon>
        <taxon>Peronosporales</taxon>
        <taxon>Peronosporaceae</taxon>
        <taxon>Phytophthora</taxon>
    </lineage>
</organism>
<evidence type="ECO:0008006" key="6">
    <source>
        <dbReference type="Google" id="ProtNLM"/>
    </source>
</evidence>
<dbReference type="VEuPathDB" id="FungiDB:PC110_g5843"/>
<feature type="region of interest" description="Disordered" evidence="2">
    <location>
        <begin position="409"/>
        <end position="460"/>
    </location>
</feature>
<feature type="coiled-coil region" evidence="1">
    <location>
        <begin position="81"/>
        <end position="108"/>
    </location>
</feature>
<comment type="caution">
    <text evidence="4">The sequence shown here is derived from an EMBL/GenBank/DDBJ whole genome shotgun (WGS) entry which is preliminary data.</text>
</comment>
<dbReference type="VEuPathDB" id="FungiDB:PC110_g5846"/>
<evidence type="ECO:0000256" key="3">
    <source>
        <dbReference type="SAM" id="Phobius"/>
    </source>
</evidence>
<feature type="compositionally biased region" description="Polar residues" evidence="2">
    <location>
        <begin position="437"/>
        <end position="460"/>
    </location>
</feature>
<accession>A0A8T1UHY6</accession>
<keyword evidence="3" id="KW-1133">Transmembrane helix</keyword>
<evidence type="ECO:0000256" key="2">
    <source>
        <dbReference type="SAM" id="MobiDB-lite"/>
    </source>
</evidence>
<name>A0A8T1UHY6_9STRA</name>
<sequence>MDFVQTAAATTANVLMPGSGALVNTGFELAKICFQIAQILSGMEGKASSIKTQQINIKEDVENFRWVLEMLERVQNQDKLTDGLQKMIARFETEVKEYERVLNKFAKRSILKQLVFHHEVDNASASARKTKEKLVERLTVECSIDGSYVDSREVMEAMSDPESQKEMLAIIARMDITSLPAWYMTEDEVDIDMNTIVGFGGDAKIYRGELKDGTLVAVKIFNDDMKKTNETKQKFFNTMKPFVVMEYCDVGPLDKFLRDHESNRCQLGLEILVQAAQAFVKMHSIGIVHGLQNGKMLTDVTASSRDGGCAWLAVARNPPLISEKAAGGINTAFDFQLMTGRTNSRLREAEEVLPLLSLEAVSSARDKANDQGKPMDGDQTPYQRAGYVSYALKPGTIGNRRQLTAMYGSMPAGSSRKSGVPVAPRPTESDALLGGSDQHSNQSETESDSDGSCTASSTGGSLQSILRIPSADFSCRSLKKQASVEFVLDIDSNEDEDTKRRPDGSCATRCLPRRLTIEEKAALYRVRPDLELVPTVLLLSELEEMRRRRQRKLMFSILGASLILLMMIVFYYLVSQM</sequence>
<dbReference type="OrthoDB" id="119780at2759"/>
<keyword evidence="3" id="KW-0472">Membrane</keyword>
<evidence type="ECO:0000313" key="5">
    <source>
        <dbReference type="Proteomes" id="UP000688947"/>
    </source>
</evidence>
<keyword evidence="3" id="KW-0812">Transmembrane</keyword>
<dbReference type="VEuPathDB" id="FungiDB:PC110_g5844"/>
<feature type="transmembrane region" description="Helical" evidence="3">
    <location>
        <begin position="553"/>
        <end position="574"/>
    </location>
</feature>
<gene>
    <name evidence="4" type="ORF">JG687_00008278</name>
</gene>